<dbReference type="GO" id="GO:0016491">
    <property type="term" value="F:oxidoreductase activity"/>
    <property type="evidence" value="ECO:0007669"/>
    <property type="project" value="UniProtKB-ARBA"/>
</dbReference>
<dbReference type="Pfam" id="PF02754">
    <property type="entry name" value="CCG"/>
    <property type="match status" value="2"/>
</dbReference>
<comment type="caution">
    <text evidence="2">The sequence shown here is derived from an EMBL/GenBank/DDBJ whole genome shotgun (WGS) entry which is preliminary data.</text>
</comment>
<organism evidence="2 3">
    <name type="scientific">Natronospirillum operosum</name>
    <dbReference type="NCBI Taxonomy" id="2759953"/>
    <lineage>
        <taxon>Bacteria</taxon>
        <taxon>Pseudomonadati</taxon>
        <taxon>Pseudomonadota</taxon>
        <taxon>Gammaproteobacteria</taxon>
        <taxon>Oceanospirillales</taxon>
        <taxon>Natronospirillaceae</taxon>
        <taxon>Natronospirillum</taxon>
    </lineage>
</organism>
<evidence type="ECO:0000259" key="1">
    <source>
        <dbReference type="Pfam" id="PF02754"/>
    </source>
</evidence>
<dbReference type="PANTHER" id="PTHR30296">
    <property type="entry name" value="UNCHARACTERIZED PROTEIN YKGE"/>
    <property type="match status" value="1"/>
</dbReference>
<dbReference type="AlphaFoldDB" id="A0A4Z0WE25"/>
<dbReference type="InterPro" id="IPR004017">
    <property type="entry name" value="Cys_rich_dom"/>
</dbReference>
<reference evidence="2 3" key="1">
    <citation type="submission" date="2019-04" db="EMBL/GenBank/DDBJ databases">
        <title>Natronospirillum operosus gen. nov., sp. nov., a haloalkaliphilic satellite isolated from decaying biomass of laboratory culture of cyanobacterium Geitlerinema sp. and proposal of Natronospirillaceae fam. nov. and Saccharospirillaceae fam. nov.</title>
        <authorList>
            <person name="Kevbrin V."/>
            <person name="Boltyanskaya Y."/>
            <person name="Koziaeva V."/>
            <person name="Grouzdev D.S."/>
            <person name="Park M."/>
            <person name="Cho J."/>
        </authorList>
    </citation>
    <scope>NUCLEOTIDE SEQUENCE [LARGE SCALE GENOMIC DNA]</scope>
    <source>
        <strain evidence="2 3">G-116</strain>
    </source>
</reference>
<feature type="domain" description="Cysteine-rich" evidence="1">
    <location>
        <begin position="17"/>
        <end position="97"/>
    </location>
</feature>
<dbReference type="OrthoDB" id="9770306at2"/>
<keyword evidence="3" id="KW-1185">Reference proteome</keyword>
<evidence type="ECO:0000313" key="2">
    <source>
        <dbReference type="EMBL" id="TGG93492.1"/>
    </source>
</evidence>
<protein>
    <submittedName>
        <fullName evidence="2">(Fe-S)-binding protein</fullName>
    </submittedName>
</protein>
<feature type="domain" description="Cysteine-rich" evidence="1">
    <location>
        <begin position="145"/>
        <end position="230"/>
    </location>
</feature>
<dbReference type="RefSeq" id="WP_135483201.1">
    <property type="nucleotide sequence ID" value="NZ_SRMF01000003.1"/>
</dbReference>
<dbReference type="PANTHER" id="PTHR30296:SF0">
    <property type="entry name" value="LACTATE UTILIZATION PROTEIN A"/>
    <property type="match status" value="1"/>
</dbReference>
<proteinExistence type="predicted"/>
<name>A0A4Z0WE25_9GAMM</name>
<gene>
    <name evidence="2" type="ORF">E4656_10630</name>
</gene>
<sequence length="254" mass="27891">MTSSDRIKLYPAKPEKVYFFATCLVDIIYPEAGLSGIELLEHAGIEVIYPADQTCCGQPPYSSGYINESRAVATKQLALFPEPWPIVVPAGSCAGMIHRHYPELFAGTPLAEQAEQIARRTWELTDFLVNVCHLQLQDRGQPRRVALHTSCTARREMGAADAGPALLRQLQQVELVEQARPTECCGFGGTFAVRHAEVSGAMVEDKLQALEDSGAEHFVTTDCGCLMNIDGHAEHKGSPVRGQHILSFLKERCL</sequence>
<dbReference type="GO" id="GO:0005829">
    <property type="term" value="C:cytosol"/>
    <property type="evidence" value="ECO:0007669"/>
    <property type="project" value="TreeGrafter"/>
</dbReference>
<dbReference type="EMBL" id="SRMF01000003">
    <property type="protein sequence ID" value="TGG93492.1"/>
    <property type="molecule type" value="Genomic_DNA"/>
</dbReference>
<evidence type="ECO:0000313" key="3">
    <source>
        <dbReference type="Proteomes" id="UP000297475"/>
    </source>
</evidence>
<accession>A0A4Z0WE25</accession>
<dbReference type="Proteomes" id="UP000297475">
    <property type="component" value="Unassembled WGS sequence"/>
</dbReference>